<name>A0A2U1FCV7_9PSEU</name>
<accession>A0A2U1FCV7</accession>
<proteinExistence type="predicted"/>
<keyword evidence="2" id="KW-0808">Transferase</keyword>
<organism evidence="2 3">
    <name type="scientific">Actinomycetospora cinnamomea</name>
    <dbReference type="NCBI Taxonomy" id="663609"/>
    <lineage>
        <taxon>Bacteria</taxon>
        <taxon>Bacillati</taxon>
        <taxon>Actinomycetota</taxon>
        <taxon>Actinomycetes</taxon>
        <taxon>Pseudonocardiales</taxon>
        <taxon>Pseudonocardiaceae</taxon>
        <taxon>Actinomycetospora</taxon>
    </lineage>
</organism>
<reference evidence="2 3" key="1">
    <citation type="submission" date="2018-04" db="EMBL/GenBank/DDBJ databases">
        <title>Genomic Encyclopedia of Type Strains, Phase IV (KMG-IV): sequencing the most valuable type-strain genomes for metagenomic binning, comparative biology and taxonomic classification.</title>
        <authorList>
            <person name="Goeker M."/>
        </authorList>
    </citation>
    <scope>NUCLEOTIDE SEQUENCE [LARGE SCALE GENOMIC DNA]</scope>
    <source>
        <strain evidence="2 3">DSM 45771</strain>
    </source>
</reference>
<evidence type="ECO:0000259" key="1">
    <source>
        <dbReference type="PROSITE" id="PS51186"/>
    </source>
</evidence>
<dbReference type="Proteomes" id="UP000245639">
    <property type="component" value="Unassembled WGS sequence"/>
</dbReference>
<dbReference type="SUPFAM" id="SSF55729">
    <property type="entry name" value="Acyl-CoA N-acyltransferases (Nat)"/>
    <property type="match status" value="1"/>
</dbReference>
<dbReference type="PANTHER" id="PTHR43441">
    <property type="entry name" value="RIBOSOMAL-PROTEIN-SERINE ACETYLTRANSFERASE"/>
    <property type="match status" value="1"/>
</dbReference>
<evidence type="ECO:0000313" key="3">
    <source>
        <dbReference type="Proteomes" id="UP000245639"/>
    </source>
</evidence>
<gene>
    <name evidence="2" type="ORF">C8D89_10542</name>
</gene>
<dbReference type="AlphaFoldDB" id="A0A2U1FCV7"/>
<dbReference type="GO" id="GO:1990189">
    <property type="term" value="F:protein N-terminal-serine acetyltransferase activity"/>
    <property type="evidence" value="ECO:0007669"/>
    <property type="project" value="TreeGrafter"/>
</dbReference>
<dbReference type="Gene3D" id="3.40.630.30">
    <property type="match status" value="1"/>
</dbReference>
<sequence length="161" mass="17247">MPLQPEQAVTLLTEPEAFAERFGLTPVEGFLAFPEALEPTVTALEGGVDPAWFAHLVVEGDEVVGLGGFTGPPVDGQVEIGYSVAPSRRGRGVATAAVGLWLAHATAAGLRRVVAHTRPEETASTTVLRRHGFLRDGEATDPEEGTVWRWARDLRCPTVRP</sequence>
<dbReference type="PROSITE" id="PS51186">
    <property type="entry name" value="GNAT"/>
    <property type="match status" value="1"/>
</dbReference>
<dbReference type="PANTHER" id="PTHR43441:SF6">
    <property type="entry name" value="N-ACETYLTRANSFERASE DOMAIN-CONTAINING PROTEIN"/>
    <property type="match status" value="1"/>
</dbReference>
<comment type="caution">
    <text evidence="2">The sequence shown here is derived from an EMBL/GenBank/DDBJ whole genome shotgun (WGS) entry which is preliminary data.</text>
</comment>
<dbReference type="EMBL" id="QEKW01000005">
    <property type="protein sequence ID" value="PVZ09969.1"/>
    <property type="molecule type" value="Genomic_DNA"/>
</dbReference>
<evidence type="ECO:0000313" key="2">
    <source>
        <dbReference type="EMBL" id="PVZ09969.1"/>
    </source>
</evidence>
<dbReference type="InterPro" id="IPR000182">
    <property type="entry name" value="GNAT_dom"/>
</dbReference>
<protein>
    <submittedName>
        <fullName evidence="2">RimJ/RimL family protein N-acetyltransferase</fullName>
    </submittedName>
</protein>
<feature type="domain" description="N-acetyltransferase" evidence="1">
    <location>
        <begin position="1"/>
        <end position="155"/>
    </location>
</feature>
<dbReference type="GO" id="GO:0008999">
    <property type="term" value="F:protein-N-terminal-alanine acetyltransferase activity"/>
    <property type="evidence" value="ECO:0007669"/>
    <property type="project" value="TreeGrafter"/>
</dbReference>
<keyword evidence="3" id="KW-1185">Reference proteome</keyword>
<dbReference type="InterPro" id="IPR051908">
    <property type="entry name" value="Ribosomal_N-acetyltransferase"/>
</dbReference>
<dbReference type="CDD" id="cd04301">
    <property type="entry name" value="NAT_SF"/>
    <property type="match status" value="1"/>
</dbReference>
<dbReference type="GO" id="GO:0005737">
    <property type="term" value="C:cytoplasm"/>
    <property type="evidence" value="ECO:0007669"/>
    <property type="project" value="TreeGrafter"/>
</dbReference>
<dbReference type="Pfam" id="PF13302">
    <property type="entry name" value="Acetyltransf_3"/>
    <property type="match status" value="1"/>
</dbReference>
<dbReference type="InterPro" id="IPR016181">
    <property type="entry name" value="Acyl_CoA_acyltransferase"/>
</dbReference>